<keyword evidence="1" id="KW-0812">Transmembrane</keyword>
<dbReference type="Pfam" id="PF14802">
    <property type="entry name" value="TMEM192"/>
    <property type="match status" value="1"/>
</dbReference>
<evidence type="ECO:0000313" key="3">
    <source>
        <dbReference type="EMBL" id="CAF4073302.1"/>
    </source>
</evidence>
<dbReference type="EMBL" id="CAJOBB010004084">
    <property type="protein sequence ID" value="CAF4073302.1"/>
    <property type="molecule type" value="Genomic_DNA"/>
</dbReference>
<keyword evidence="1" id="KW-0472">Membrane</keyword>
<evidence type="ECO:0000313" key="2">
    <source>
        <dbReference type="EMBL" id="CAF1374149.1"/>
    </source>
</evidence>
<evidence type="ECO:0000256" key="1">
    <source>
        <dbReference type="SAM" id="Phobius"/>
    </source>
</evidence>
<proteinExistence type="predicted"/>
<feature type="transmembrane region" description="Helical" evidence="1">
    <location>
        <begin position="6"/>
        <end position="24"/>
    </location>
</feature>
<dbReference type="InterPro" id="IPR029399">
    <property type="entry name" value="TMEM192"/>
</dbReference>
<keyword evidence="1" id="KW-1133">Transmembrane helix</keyword>
<evidence type="ECO:0000313" key="4">
    <source>
        <dbReference type="Proteomes" id="UP000663860"/>
    </source>
</evidence>
<protein>
    <submittedName>
        <fullName evidence="2">Uncharacterized protein</fullName>
    </submittedName>
</protein>
<name>A0A815J407_9BILA</name>
<dbReference type="EMBL" id="CAJNOE010001012">
    <property type="protein sequence ID" value="CAF1374149.1"/>
    <property type="molecule type" value="Genomic_DNA"/>
</dbReference>
<dbReference type="AlphaFoldDB" id="A0A815J407"/>
<sequence>MLTSIEVLIILISLLWYLGLTIKFNKRRARPDATQDDLLSSFVTSQTSANEIGFRDESFRENVLEKQADLIRYLRERNEQLGRLVLQFKQQVNFQQGIPNRNL</sequence>
<reference evidence="2" key="1">
    <citation type="submission" date="2021-02" db="EMBL/GenBank/DDBJ databases">
        <authorList>
            <person name="Nowell W R."/>
        </authorList>
    </citation>
    <scope>NUCLEOTIDE SEQUENCE</scope>
</reference>
<comment type="caution">
    <text evidence="2">The sequence shown here is derived from an EMBL/GenBank/DDBJ whole genome shotgun (WGS) entry which is preliminary data.</text>
</comment>
<accession>A0A815J407</accession>
<organism evidence="2 4">
    <name type="scientific">Adineta steineri</name>
    <dbReference type="NCBI Taxonomy" id="433720"/>
    <lineage>
        <taxon>Eukaryota</taxon>
        <taxon>Metazoa</taxon>
        <taxon>Spiralia</taxon>
        <taxon>Gnathifera</taxon>
        <taxon>Rotifera</taxon>
        <taxon>Eurotatoria</taxon>
        <taxon>Bdelloidea</taxon>
        <taxon>Adinetida</taxon>
        <taxon>Adinetidae</taxon>
        <taxon>Adineta</taxon>
    </lineage>
</organism>
<gene>
    <name evidence="2" type="ORF">IZO911_LOCUS38033</name>
    <name evidence="3" type="ORF">KXQ929_LOCUS32880</name>
</gene>
<dbReference type="Proteomes" id="UP000663860">
    <property type="component" value="Unassembled WGS sequence"/>
</dbReference>
<dbReference type="Proteomes" id="UP000663868">
    <property type="component" value="Unassembled WGS sequence"/>
</dbReference>